<dbReference type="OrthoDB" id="9801832at2"/>
<feature type="domain" description="HMA" evidence="1">
    <location>
        <begin position="1"/>
        <end position="62"/>
    </location>
</feature>
<sequence>MQFHIENMTCGGCVRGVARAIQTVDPTATVDADPASRRVTVQSSQPSTAFLPALEAAGFSATIQ</sequence>
<dbReference type="RefSeq" id="WP_076534148.1">
    <property type="nucleotide sequence ID" value="NZ_BMEH01000013.1"/>
</dbReference>
<keyword evidence="3" id="KW-1185">Reference proteome</keyword>
<dbReference type="CDD" id="cd00371">
    <property type="entry name" value="HMA"/>
    <property type="match status" value="1"/>
</dbReference>
<evidence type="ECO:0000259" key="1">
    <source>
        <dbReference type="PROSITE" id="PS50846"/>
    </source>
</evidence>
<dbReference type="STRING" id="1086013.SAMN05421774_11332"/>
<dbReference type="Proteomes" id="UP000186141">
    <property type="component" value="Unassembled WGS sequence"/>
</dbReference>
<reference evidence="2 3" key="1">
    <citation type="submission" date="2017-01" db="EMBL/GenBank/DDBJ databases">
        <authorList>
            <person name="Mah S.A."/>
            <person name="Swanson W.J."/>
            <person name="Moy G.W."/>
            <person name="Vacquier V.D."/>
        </authorList>
    </citation>
    <scope>NUCLEOTIDE SEQUENCE [LARGE SCALE GENOMIC DNA]</scope>
    <source>
        <strain evidence="2 3">DSM 26375</strain>
    </source>
</reference>
<dbReference type="InterPro" id="IPR036163">
    <property type="entry name" value="HMA_dom_sf"/>
</dbReference>
<dbReference type="SUPFAM" id="SSF55008">
    <property type="entry name" value="HMA, heavy metal-associated domain"/>
    <property type="match status" value="1"/>
</dbReference>
<dbReference type="GO" id="GO:0046872">
    <property type="term" value="F:metal ion binding"/>
    <property type="evidence" value="ECO:0007669"/>
    <property type="project" value="InterPro"/>
</dbReference>
<dbReference type="InterPro" id="IPR006121">
    <property type="entry name" value="HMA_dom"/>
</dbReference>
<organism evidence="2 3">
    <name type="scientific">Gemmobacter megaterium</name>
    <dbReference type="NCBI Taxonomy" id="1086013"/>
    <lineage>
        <taxon>Bacteria</taxon>
        <taxon>Pseudomonadati</taxon>
        <taxon>Pseudomonadota</taxon>
        <taxon>Alphaproteobacteria</taxon>
        <taxon>Rhodobacterales</taxon>
        <taxon>Paracoccaceae</taxon>
        <taxon>Gemmobacter</taxon>
    </lineage>
</organism>
<protein>
    <submittedName>
        <fullName evidence="2">Copper chaperone</fullName>
    </submittedName>
</protein>
<dbReference type="AlphaFoldDB" id="A0A1N7QJM2"/>
<name>A0A1N7QJM2_9RHOB</name>
<accession>A0A1N7QJM2</accession>
<dbReference type="Gene3D" id="3.30.70.100">
    <property type="match status" value="1"/>
</dbReference>
<evidence type="ECO:0000313" key="3">
    <source>
        <dbReference type="Proteomes" id="UP000186141"/>
    </source>
</evidence>
<dbReference type="Pfam" id="PF00403">
    <property type="entry name" value="HMA"/>
    <property type="match status" value="1"/>
</dbReference>
<dbReference type="EMBL" id="FTOT01000013">
    <property type="protein sequence ID" value="SIT23063.1"/>
    <property type="molecule type" value="Genomic_DNA"/>
</dbReference>
<gene>
    <name evidence="2" type="ORF">SAMN05421774_11332</name>
</gene>
<proteinExistence type="predicted"/>
<evidence type="ECO:0000313" key="2">
    <source>
        <dbReference type="EMBL" id="SIT23063.1"/>
    </source>
</evidence>
<dbReference type="PROSITE" id="PS50846">
    <property type="entry name" value="HMA_2"/>
    <property type="match status" value="1"/>
</dbReference>